<feature type="region of interest" description="Disordered" evidence="1">
    <location>
        <begin position="1"/>
        <end position="21"/>
    </location>
</feature>
<evidence type="ECO:0000256" key="1">
    <source>
        <dbReference type="SAM" id="MobiDB-lite"/>
    </source>
</evidence>
<feature type="region of interest" description="Disordered" evidence="1">
    <location>
        <begin position="67"/>
        <end position="172"/>
    </location>
</feature>
<dbReference type="OrthoDB" id="10667947at2759"/>
<name>A0A423SI78_PENVA</name>
<protein>
    <submittedName>
        <fullName evidence="2">Uncharacterized protein</fullName>
    </submittedName>
</protein>
<accession>A0A423SI78</accession>
<feature type="compositionally biased region" description="Basic and acidic residues" evidence="1">
    <location>
        <begin position="412"/>
        <end position="440"/>
    </location>
</feature>
<dbReference type="EMBL" id="QCYY01003348">
    <property type="protein sequence ID" value="ROT63968.1"/>
    <property type="molecule type" value="Genomic_DNA"/>
</dbReference>
<feature type="region of interest" description="Disordered" evidence="1">
    <location>
        <begin position="308"/>
        <end position="367"/>
    </location>
</feature>
<feature type="region of interest" description="Disordered" evidence="1">
    <location>
        <begin position="412"/>
        <end position="566"/>
    </location>
</feature>
<dbReference type="AlphaFoldDB" id="A0A423SI78"/>
<gene>
    <name evidence="2" type="ORF">C7M84_018102</name>
</gene>
<feature type="compositionally biased region" description="Gly residues" evidence="1">
    <location>
        <begin position="162"/>
        <end position="171"/>
    </location>
</feature>
<comment type="caution">
    <text evidence="2">The sequence shown here is derived from an EMBL/GenBank/DDBJ whole genome shotgun (WGS) entry which is preliminary data.</text>
</comment>
<evidence type="ECO:0000313" key="2">
    <source>
        <dbReference type="EMBL" id="ROT63968.1"/>
    </source>
</evidence>
<feature type="compositionally biased region" description="Low complexity" evidence="1">
    <location>
        <begin position="118"/>
        <end position="129"/>
    </location>
</feature>
<proteinExistence type="predicted"/>
<feature type="compositionally biased region" description="Gly residues" evidence="1">
    <location>
        <begin position="333"/>
        <end position="344"/>
    </location>
</feature>
<feature type="compositionally biased region" description="Polar residues" evidence="1">
    <location>
        <begin position="556"/>
        <end position="566"/>
    </location>
</feature>
<keyword evidence="3" id="KW-1185">Reference proteome</keyword>
<feature type="compositionally biased region" description="Basic and acidic residues" evidence="1">
    <location>
        <begin position="345"/>
        <end position="355"/>
    </location>
</feature>
<sequence>MAVTANDPHSNSLKKRRKLFPGLPPASANEYACCQAHTLASGPPDLRFEIQRGAGCQRARALSFALSFSSQSSPGSRGGGSQSSNPSTDPTRPQQAGWEEAGGDSFPRRFSEEEEEGGAYSESEGEVVVHTVTVRGSPSPQAGETGEVGKRATNCCERRLSGGRGVPGGVTGRRDRREAILGLRADLSTTKRCWRGTLLRFGQRGFGLLEHLLLPPRSAPVAAPDRLAPYPSTLTTAPSYSPGPRDLLDAAHSAPGGRVSGGCLSAMPFSGLLASAGFPLASSWPSIVHYLSGPNIYALGTRRHIRPRPYRREAERRPFVMASPGPAPPRPAGEGGRGRAGAGGDPRRPGEESRSLRPGARGRPLLRGIGPITFIAPVGLVRPLTRIHVGLLGPCFKTGREEYRLFARREGQHKDRVGEGEAREARRPPRKEEARLDRGLGPHPRSRTAPEERPSGEQDEGTGGSPDGRAGKRPTPPDESSKEGPNAPPVPTRTRASDAHHPNASRRPTAGGRSPAGAGQAAGGAPHSRLLRHEASGTGSRNTPATVSRQADELNPPSSIFESPPV</sequence>
<feature type="compositionally biased region" description="Low complexity" evidence="1">
    <location>
        <begin position="510"/>
        <end position="525"/>
    </location>
</feature>
<reference evidence="2 3" key="2">
    <citation type="submission" date="2019-01" db="EMBL/GenBank/DDBJ databases">
        <title>The decoding of complex shrimp genome reveals the adaptation for benthos swimmer, frequently molting mechanism and breeding impact on genome.</title>
        <authorList>
            <person name="Sun Y."/>
            <person name="Gao Y."/>
            <person name="Yu Y."/>
        </authorList>
    </citation>
    <scope>NUCLEOTIDE SEQUENCE [LARGE SCALE GENOMIC DNA]</scope>
    <source>
        <tissue evidence="2">Muscle</tissue>
    </source>
</reference>
<dbReference type="Proteomes" id="UP000283509">
    <property type="component" value="Unassembled WGS sequence"/>
</dbReference>
<feature type="compositionally biased region" description="Polar residues" evidence="1">
    <location>
        <begin position="537"/>
        <end position="549"/>
    </location>
</feature>
<feature type="compositionally biased region" description="Low complexity" evidence="1">
    <location>
        <begin position="356"/>
        <end position="367"/>
    </location>
</feature>
<organism evidence="2 3">
    <name type="scientific">Penaeus vannamei</name>
    <name type="common">Whiteleg shrimp</name>
    <name type="synonym">Litopenaeus vannamei</name>
    <dbReference type="NCBI Taxonomy" id="6689"/>
    <lineage>
        <taxon>Eukaryota</taxon>
        <taxon>Metazoa</taxon>
        <taxon>Ecdysozoa</taxon>
        <taxon>Arthropoda</taxon>
        <taxon>Crustacea</taxon>
        <taxon>Multicrustacea</taxon>
        <taxon>Malacostraca</taxon>
        <taxon>Eumalacostraca</taxon>
        <taxon>Eucarida</taxon>
        <taxon>Decapoda</taxon>
        <taxon>Dendrobranchiata</taxon>
        <taxon>Penaeoidea</taxon>
        <taxon>Penaeidae</taxon>
        <taxon>Penaeus</taxon>
    </lineage>
</organism>
<reference evidence="2 3" key="1">
    <citation type="submission" date="2018-04" db="EMBL/GenBank/DDBJ databases">
        <authorList>
            <person name="Zhang X."/>
            <person name="Yuan J."/>
            <person name="Li F."/>
            <person name="Xiang J."/>
        </authorList>
    </citation>
    <scope>NUCLEOTIDE SEQUENCE [LARGE SCALE GENOMIC DNA]</scope>
    <source>
        <tissue evidence="2">Muscle</tissue>
    </source>
</reference>
<evidence type="ECO:0000313" key="3">
    <source>
        <dbReference type="Proteomes" id="UP000283509"/>
    </source>
</evidence>